<sequence length="121" mass="13459">LDSLLIQTYQNIEIILVDDGSKDNTLDVCDRYAKIDSRIVVIHQNNAGAGSARNVGFKAATGKYVCFIDPDDIVSPNLAEDTVSAAEKNVSEVTFFNHTDFGYDNIKEETEMFRVLNLCSY</sequence>
<dbReference type="CDD" id="cd00761">
    <property type="entry name" value="Glyco_tranf_GTA_type"/>
    <property type="match status" value="1"/>
</dbReference>
<dbReference type="InterPro" id="IPR029044">
    <property type="entry name" value="Nucleotide-diphossugar_trans"/>
</dbReference>
<dbReference type="InterPro" id="IPR001173">
    <property type="entry name" value="Glyco_trans_2-like"/>
</dbReference>
<evidence type="ECO:0000313" key="4">
    <source>
        <dbReference type="EMBL" id="AIA92697.1"/>
    </source>
</evidence>
<evidence type="ECO:0000259" key="3">
    <source>
        <dbReference type="Pfam" id="PF00535"/>
    </source>
</evidence>
<dbReference type="PANTHER" id="PTHR22916">
    <property type="entry name" value="GLYCOSYLTRANSFERASE"/>
    <property type="match status" value="1"/>
</dbReference>
<reference evidence="4" key="1">
    <citation type="journal article" date="2013" name="Environ. Microbiol.">
        <title>Seasonally variable intestinal metagenomes of the red palm weevil (Rhynchophorus ferrugineus).</title>
        <authorList>
            <person name="Jia S."/>
            <person name="Zhang X."/>
            <person name="Zhang G."/>
            <person name="Yin A."/>
            <person name="Zhang S."/>
            <person name="Li F."/>
            <person name="Wang L."/>
            <person name="Zhao D."/>
            <person name="Yun Q."/>
            <person name="Tala"/>
            <person name="Wang J."/>
            <person name="Sun G."/>
            <person name="Baabdullah M."/>
            <person name="Yu X."/>
            <person name="Hu S."/>
            <person name="Al-Mssallem I.S."/>
            <person name="Yu J."/>
        </authorList>
    </citation>
    <scope>NUCLEOTIDE SEQUENCE</scope>
</reference>
<feature type="non-terminal residue" evidence="4">
    <location>
        <position position="1"/>
    </location>
</feature>
<dbReference type="PANTHER" id="PTHR22916:SF51">
    <property type="entry name" value="GLYCOSYLTRANSFERASE EPSH-RELATED"/>
    <property type="match status" value="1"/>
</dbReference>
<name>A0A060CCJ9_9STRE</name>
<accession>A0A060CCJ9</accession>
<dbReference type="AlphaFoldDB" id="A0A060CCJ9"/>
<dbReference type="SUPFAM" id="SSF53448">
    <property type="entry name" value="Nucleotide-diphospho-sugar transferases"/>
    <property type="match status" value="1"/>
</dbReference>
<proteinExistence type="predicted"/>
<protein>
    <submittedName>
        <fullName evidence="4">Glycos_transf_2</fullName>
    </submittedName>
</protein>
<organism evidence="4">
    <name type="scientific">uncultured Streptococcus sp</name>
    <dbReference type="NCBI Taxonomy" id="83427"/>
    <lineage>
        <taxon>Bacteria</taxon>
        <taxon>Bacillati</taxon>
        <taxon>Bacillota</taxon>
        <taxon>Bacilli</taxon>
        <taxon>Lactobacillales</taxon>
        <taxon>Streptococcaceae</taxon>
        <taxon>Streptococcus</taxon>
        <taxon>environmental samples</taxon>
    </lineage>
</organism>
<evidence type="ECO:0000256" key="1">
    <source>
        <dbReference type="ARBA" id="ARBA00022676"/>
    </source>
</evidence>
<keyword evidence="2" id="KW-0808">Transferase</keyword>
<feature type="domain" description="Glycosyltransferase 2-like" evidence="3">
    <location>
        <begin position="1"/>
        <end position="104"/>
    </location>
</feature>
<dbReference type="EMBL" id="KF125370">
    <property type="protein sequence ID" value="AIA92697.1"/>
    <property type="molecule type" value="Genomic_DNA"/>
</dbReference>
<dbReference type="Pfam" id="PF00535">
    <property type="entry name" value="Glycos_transf_2"/>
    <property type="match status" value="1"/>
</dbReference>
<dbReference type="Gene3D" id="3.90.550.10">
    <property type="entry name" value="Spore Coat Polysaccharide Biosynthesis Protein SpsA, Chain A"/>
    <property type="match status" value="1"/>
</dbReference>
<evidence type="ECO:0000256" key="2">
    <source>
        <dbReference type="ARBA" id="ARBA00022679"/>
    </source>
</evidence>
<dbReference type="GO" id="GO:0016757">
    <property type="term" value="F:glycosyltransferase activity"/>
    <property type="evidence" value="ECO:0007669"/>
    <property type="project" value="UniProtKB-KW"/>
</dbReference>
<keyword evidence="1" id="KW-0328">Glycosyltransferase</keyword>